<evidence type="ECO:0000256" key="1">
    <source>
        <dbReference type="SAM" id="MobiDB-lite"/>
    </source>
</evidence>
<evidence type="ECO:0008006" key="6">
    <source>
        <dbReference type="Google" id="ProtNLM"/>
    </source>
</evidence>
<dbReference type="AlphaFoldDB" id="A0A564FSU0"/>
<reference evidence="3 4" key="1">
    <citation type="submission" date="2019-06" db="EMBL/GenBank/DDBJ databases">
        <authorList>
            <person name="Rodrigo-Torres L."/>
            <person name="Arahal R. D."/>
            <person name="Lucena T."/>
        </authorList>
    </citation>
    <scope>NUCLEOTIDE SEQUENCE [LARGE SCALE GENOMIC DNA]</scope>
    <source>
        <strain evidence="3 4">SW08-7</strain>
    </source>
</reference>
<evidence type="ECO:0000313" key="4">
    <source>
        <dbReference type="Proteomes" id="UP000401717"/>
    </source>
</evidence>
<keyword evidence="5" id="KW-1185">Reference proteome</keyword>
<name>A0A564FSU0_9HYPH</name>
<evidence type="ECO:0000313" key="5">
    <source>
        <dbReference type="Proteomes" id="UP001055303"/>
    </source>
</evidence>
<dbReference type="Proteomes" id="UP001055303">
    <property type="component" value="Unassembled WGS sequence"/>
</dbReference>
<dbReference type="Proteomes" id="UP000401717">
    <property type="component" value="Unassembled WGS sequence"/>
</dbReference>
<feature type="region of interest" description="Disordered" evidence="1">
    <location>
        <begin position="36"/>
        <end position="59"/>
    </location>
</feature>
<evidence type="ECO:0000313" key="2">
    <source>
        <dbReference type="EMBL" id="GJD57207.1"/>
    </source>
</evidence>
<organism evidence="3 4">
    <name type="scientific">Methylobacterium dankookense</name>
    <dbReference type="NCBI Taxonomy" id="560405"/>
    <lineage>
        <taxon>Bacteria</taxon>
        <taxon>Pseudomonadati</taxon>
        <taxon>Pseudomonadota</taxon>
        <taxon>Alphaproteobacteria</taxon>
        <taxon>Hyphomicrobiales</taxon>
        <taxon>Methylobacteriaceae</taxon>
        <taxon>Methylobacterium</taxon>
    </lineage>
</organism>
<dbReference type="OrthoDB" id="7889158at2"/>
<accession>A0A564FSU0</accession>
<dbReference type="EMBL" id="BPQI01000089">
    <property type="protein sequence ID" value="GJD57207.1"/>
    <property type="molecule type" value="Genomic_DNA"/>
</dbReference>
<dbReference type="RefSeq" id="WP_144759739.1">
    <property type="nucleotide sequence ID" value="NZ_BPQI01000089.1"/>
</dbReference>
<reference evidence="2" key="2">
    <citation type="journal article" date="2021" name="Front. Microbiol.">
        <title>Comprehensive Comparative Genomics and Phenotyping of Methylobacterium Species.</title>
        <authorList>
            <person name="Alessa O."/>
            <person name="Ogura Y."/>
            <person name="Fujitani Y."/>
            <person name="Takami H."/>
            <person name="Hayashi T."/>
            <person name="Sahin N."/>
            <person name="Tani A."/>
        </authorList>
    </citation>
    <scope>NUCLEOTIDE SEQUENCE</scope>
    <source>
        <strain evidence="2">DSM 22415</strain>
    </source>
</reference>
<gene>
    <name evidence="2" type="ORF">IFDJLNFL_3107</name>
    <name evidence="3" type="ORF">MTDSW087_00498</name>
</gene>
<evidence type="ECO:0000313" key="3">
    <source>
        <dbReference type="EMBL" id="VUF10826.1"/>
    </source>
</evidence>
<reference evidence="2" key="3">
    <citation type="submission" date="2021-08" db="EMBL/GenBank/DDBJ databases">
        <authorList>
            <person name="Tani A."/>
            <person name="Ola A."/>
            <person name="Ogura Y."/>
            <person name="Katsura K."/>
            <person name="Hayashi T."/>
        </authorList>
    </citation>
    <scope>NUCLEOTIDE SEQUENCE</scope>
    <source>
        <strain evidence="2">DSM 22415</strain>
    </source>
</reference>
<dbReference type="EMBL" id="CABFVH010000002">
    <property type="protein sequence ID" value="VUF10826.1"/>
    <property type="molecule type" value="Genomic_DNA"/>
</dbReference>
<proteinExistence type="predicted"/>
<protein>
    <recommendedName>
        <fullName evidence="6">Addiction module component</fullName>
    </recommendedName>
</protein>
<sequence>MTDLLEKAVAAARELPADLQDDIARMVLALAGEDQEPYRFSPAEEAEEDAADAAEARGDYASDDEIRAVWAKYGL</sequence>